<accession>A0AAW0CL90</accession>
<gene>
    <name evidence="5" type="ORF">VNI00_010655</name>
</gene>
<feature type="domain" description="UBC core" evidence="4">
    <location>
        <begin position="583"/>
        <end position="743"/>
    </location>
</feature>
<dbReference type="InterPro" id="IPR016135">
    <property type="entry name" value="UBQ-conjugating_enzyme/RWD"/>
</dbReference>
<feature type="compositionally biased region" description="Basic and acidic residues" evidence="3">
    <location>
        <begin position="37"/>
        <end position="51"/>
    </location>
</feature>
<dbReference type="Proteomes" id="UP001383192">
    <property type="component" value="Unassembled WGS sequence"/>
</dbReference>
<dbReference type="CDD" id="cd23810">
    <property type="entry name" value="UBCc_BIRC6"/>
    <property type="match status" value="1"/>
</dbReference>
<reference evidence="5 6" key="1">
    <citation type="submission" date="2024-01" db="EMBL/GenBank/DDBJ databases">
        <title>A draft genome for a cacao thread blight-causing isolate of Paramarasmius palmivorus.</title>
        <authorList>
            <person name="Baruah I.K."/>
            <person name="Bukari Y."/>
            <person name="Amoako-Attah I."/>
            <person name="Meinhardt L.W."/>
            <person name="Bailey B.A."/>
            <person name="Cohen S.P."/>
        </authorList>
    </citation>
    <scope>NUCLEOTIDE SEQUENCE [LARGE SCALE GENOMIC DNA]</scope>
    <source>
        <strain evidence="5 6">GH-12</strain>
    </source>
</reference>
<dbReference type="GO" id="GO:0016740">
    <property type="term" value="F:transferase activity"/>
    <property type="evidence" value="ECO:0007669"/>
    <property type="project" value="UniProtKB-KW"/>
</dbReference>
<evidence type="ECO:0000256" key="3">
    <source>
        <dbReference type="SAM" id="MobiDB-lite"/>
    </source>
</evidence>
<feature type="region of interest" description="Disordered" evidence="3">
    <location>
        <begin position="96"/>
        <end position="125"/>
    </location>
</feature>
<feature type="compositionally biased region" description="Polar residues" evidence="3">
    <location>
        <begin position="11"/>
        <end position="22"/>
    </location>
</feature>
<proteinExistence type="predicted"/>
<keyword evidence="6" id="KW-1185">Reference proteome</keyword>
<dbReference type="SMART" id="SM00212">
    <property type="entry name" value="UBCc"/>
    <property type="match status" value="1"/>
</dbReference>
<protein>
    <recommendedName>
        <fullName evidence="4">UBC core domain-containing protein</fullName>
    </recommendedName>
</protein>
<dbReference type="PROSITE" id="PS50127">
    <property type="entry name" value="UBC_2"/>
    <property type="match status" value="1"/>
</dbReference>
<dbReference type="PANTHER" id="PTHR46116">
    <property type="entry name" value="(E3-INDEPENDENT) E2 UBIQUITIN-CONJUGATING ENZYME"/>
    <property type="match status" value="1"/>
</dbReference>
<keyword evidence="2" id="KW-0833">Ubl conjugation pathway</keyword>
<dbReference type="Gene3D" id="3.10.110.10">
    <property type="entry name" value="Ubiquitin Conjugating Enzyme"/>
    <property type="match status" value="1"/>
</dbReference>
<feature type="region of interest" description="Disordered" evidence="3">
    <location>
        <begin position="1"/>
        <end position="53"/>
    </location>
</feature>
<evidence type="ECO:0000313" key="6">
    <source>
        <dbReference type="Proteomes" id="UP001383192"/>
    </source>
</evidence>
<sequence length="806" mass="89985">MPNRKRKRASLTDSGYDSGQSTKRIHSSNDVIDLTVDDNHNHNGDSSRSDSDLEITYVSTKTKAKPKLVVISDDEDEDDPEMKDILAQIAAQEADEKLARELQAQEAGPSAPRGARDKEDDEEMFKELDKEWNFTEEDLASLTQDEANGSKTPSITADTKTPDTQLGDFRALFTAERPCTKCGNMVPSPTGYVMFKGDGIPPSIGVLLHARCSACRQNHCRGCFKPTSCTSECKGKPRKGECAVLACCAEGRAIAICELLGGFDWHLLGEQESSASRAQERQAKARPKQSVGPGGTGYGMGHSYSRWSHRESPSYQPKNSRAETLSKHWDELVTRAFQLLIDLLPRDYDDGAKLFDIIPHPSLGTIVALSMLPDYLASLLRNDSVADWINRSDVYLALLKLLRRLADCELTIKLLVEPRFERQKWSGITKWMWGEANVEWCRDKTGRIETSSPLVEYFRRLTKQCESFLAGASNSQLLEDGSDEDAVKAASLCGDIIAAKEELERAMSVMGIAAESDDRKGKGKDMSGHSEADAEKEYADACEKLAFKHIEFEVYAPNGNLANIYGYATQLQQTSYTTVRNPKDRFHLVKELAVMATSLPEGIFVRVDETRNDTMKAIIAGPQSTPYAGGLFEFDIYLPSTYPNTPPLVNLRTTGKNTVRFNPNLYNCGKVCLSLLGTWSGSADEQWKPGKSTILQVLISIQSMILVEAPYFNEPGFGQVNLNNPQSIAYNKNIQTQTTRWAIVDWLRDEHRNGMWADVISAHFLIRKNIIRKQLREWACHNSSLGNLIDDFERGLRVVEKWKLSC</sequence>
<dbReference type="Pfam" id="PF00179">
    <property type="entry name" value="UQ_con"/>
    <property type="match status" value="1"/>
</dbReference>
<evidence type="ECO:0000256" key="1">
    <source>
        <dbReference type="ARBA" id="ARBA00022679"/>
    </source>
</evidence>
<evidence type="ECO:0000313" key="5">
    <source>
        <dbReference type="EMBL" id="KAK7038770.1"/>
    </source>
</evidence>
<feature type="region of interest" description="Disordered" evidence="3">
    <location>
        <begin position="142"/>
        <end position="163"/>
    </location>
</feature>
<organism evidence="5 6">
    <name type="scientific">Paramarasmius palmivorus</name>
    <dbReference type="NCBI Taxonomy" id="297713"/>
    <lineage>
        <taxon>Eukaryota</taxon>
        <taxon>Fungi</taxon>
        <taxon>Dikarya</taxon>
        <taxon>Basidiomycota</taxon>
        <taxon>Agaricomycotina</taxon>
        <taxon>Agaricomycetes</taxon>
        <taxon>Agaricomycetidae</taxon>
        <taxon>Agaricales</taxon>
        <taxon>Marasmiineae</taxon>
        <taxon>Marasmiaceae</taxon>
        <taxon>Paramarasmius</taxon>
    </lineage>
</organism>
<name>A0AAW0CL90_9AGAR</name>
<evidence type="ECO:0000256" key="2">
    <source>
        <dbReference type="ARBA" id="ARBA00022786"/>
    </source>
</evidence>
<comment type="caution">
    <text evidence="5">The sequence shown here is derived from an EMBL/GenBank/DDBJ whole genome shotgun (WGS) entry which is preliminary data.</text>
</comment>
<keyword evidence="1" id="KW-0808">Transferase</keyword>
<dbReference type="EMBL" id="JAYKXP010000043">
    <property type="protein sequence ID" value="KAK7038770.1"/>
    <property type="molecule type" value="Genomic_DNA"/>
</dbReference>
<feature type="region of interest" description="Disordered" evidence="3">
    <location>
        <begin position="274"/>
        <end position="297"/>
    </location>
</feature>
<evidence type="ECO:0000259" key="4">
    <source>
        <dbReference type="PROSITE" id="PS50127"/>
    </source>
</evidence>
<dbReference type="SUPFAM" id="SSF54495">
    <property type="entry name" value="UBC-like"/>
    <property type="match status" value="1"/>
</dbReference>
<dbReference type="AlphaFoldDB" id="A0AAW0CL90"/>
<dbReference type="InterPro" id="IPR000608">
    <property type="entry name" value="UBC"/>
</dbReference>